<evidence type="ECO:0000256" key="1">
    <source>
        <dbReference type="ARBA" id="ARBA00038283"/>
    </source>
</evidence>
<dbReference type="Pfam" id="PF01051">
    <property type="entry name" value="Rep3_N"/>
    <property type="match status" value="1"/>
</dbReference>
<reference evidence="3 4" key="1">
    <citation type="submission" date="2018-06" db="EMBL/GenBank/DDBJ databases">
        <authorList>
            <consortium name="Pathogen Informatics"/>
            <person name="Doyle S."/>
        </authorList>
    </citation>
    <scope>NUCLEOTIDE SEQUENCE [LARGE SCALE GENOMIC DNA]</scope>
    <source>
        <strain evidence="3 4">NCTC11091</strain>
    </source>
</reference>
<dbReference type="InterPro" id="IPR036390">
    <property type="entry name" value="WH_DNA-bd_sf"/>
</dbReference>
<sequence length="384" mass="44919">MSQNLDIAETLNLLSSIDPQTLQLLQELQNLQKKHELLPLENAAIELKSSHGKVDRLYDESWIVLQNRLLNAITNLNLNERRLVMFLSPIVRKAVDKNPHQRKFVIKVKDFIDEYKISSNSYYQELKKIGRGLQDKSFVFWDFNHNSKESLESAVSWIGKSTYKPKLGEIEITLMDDVVEMLTVFDKANPYTKYQRDMIVSLGCYGLLMFELIASCMYQQHKRKVYTVEFLREKFNCTQNYEKISDFKLYVIDKAIKDVEENTPYRITYTQNKSGRKVSELVFSFEDTSDKSTAEISANQSHGEAISLEMSTQPSWQTKGLTDGQIKKIAVYHKEFIDANTNKISPNDHRDYREIFEDWKAKLKDPKQVNTFHKIQELLERKKN</sequence>
<dbReference type="InterPro" id="IPR000525">
    <property type="entry name" value="Initiator_Rep_WH1"/>
</dbReference>
<gene>
    <name evidence="3" type="primary">repE_1</name>
    <name evidence="3" type="ORF">NCTC11091_02119</name>
</gene>
<name>A0A378QL71_9GAMM</name>
<proteinExistence type="inferred from homology"/>
<dbReference type="SUPFAM" id="SSF46785">
    <property type="entry name" value="Winged helix' DNA-binding domain"/>
    <property type="match status" value="2"/>
</dbReference>
<protein>
    <submittedName>
        <fullName evidence="3">Replication protein</fullName>
    </submittedName>
</protein>
<evidence type="ECO:0000313" key="3">
    <source>
        <dbReference type="EMBL" id="STZ01647.1"/>
    </source>
</evidence>
<dbReference type="Proteomes" id="UP000255193">
    <property type="component" value="Unassembled WGS sequence"/>
</dbReference>
<dbReference type="EMBL" id="UGQA01000005">
    <property type="protein sequence ID" value="STZ01647.1"/>
    <property type="molecule type" value="Genomic_DNA"/>
</dbReference>
<evidence type="ECO:0000259" key="2">
    <source>
        <dbReference type="Pfam" id="PF01051"/>
    </source>
</evidence>
<dbReference type="GO" id="GO:0003887">
    <property type="term" value="F:DNA-directed DNA polymerase activity"/>
    <property type="evidence" value="ECO:0007669"/>
    <property type="project" value="InterPro"/>
</dbReference>
<dbReference type="Gene3D" id="1.10.10.10">
    <property type="entry name" value="Winged helix-like DNA-binding domain superfamily/Winged helix DNA-binding domain"/>
    <property type="match status" value="2"/>
</dbReference>
<dbReference type="Pfam" id="PF21205">
    <property type="entry name" value="Rep3_C"/>
    <property type="match status" value="1"/>
</dbReference>
<dbReference type="InterPro" id="IPR036388">
    <property type="entry name" value="WH-like_DNA-bd_sf"/>
</dbReference>
<comment type="similarity">
    <text evidence="1">Belongs to the initiator RepB protein family.</text>
</comment>
<accession>A0A378QL71</accession>
<dbReference type="AlphaFoldDB" id="A0A378QL71"/>
<dbReference type="GO" id="GO:0006270">
    <property type="term" value="P:DNA replication initiation"/>
    <property type="evidence" value="ECO:0007669"/>
    <property type="project" value="InterPro"/>
</dbReference>
<organism evidence="3 4">
    <name type="scientific">Faucicola atlantae</name>
    <dbReference type="NCBI Taxonomy" id="34059"/>
    <lineage>
        <taxon>Bacteria</taxon>
        <taxon>Pseudomonadati</taxon>
        <taxon>Pseudomonadota</taxon>
        <taxon>Gammaproteobacteria</taxon>
        <taxon>Moraxellales</taxon>
        <taxon>Moraxellaceae</taxon>
        <taxon>Faucicola</taxon>
    </lineage>
</organism>
<evidence type="ECO:0000313" key="4">
    <source>
        <dbReference type="Proteomes" id="UP000255193"/>
    </source>
</evidence>
<dbReference type="RefSeq" id="WP_067059098.1">
    <property type="nucleotide sequence ID" value="NZ_CP171133.1"/>
</dbReference>
<feature type="domain" description="Initiator Rep protein WH1" evidence="2">
    <location>
        <begin position="63"/>
        <end position="213"/>
    </location>
</feature>